<dbReference type="PANTHER" id="PTHR32004:SF1">
    <property type="entry name" value="TRNA LIGASE"/>
    <property type="match status" value="1"/>
</dbReference>
<dbReference type="Gene3D" id="3.40.50.300">
    <property type="entry name" value="P-loop containing nucleotide triphosphate hydrolases"/>
    <property type="match status" value="1"/>
</dbReference>
<dbReference type="AlphaFoldDB" id="A0A0N0VFZ0"/>
<protein>
    <recommendedName>
        <fullName evidence="1">T4 RNA ligase 1-like N-terminal domain-containing protein</fullName>
    </recommendedName>
</protein>
<feature type="domain" description="T4 RNA ligase 1-like N-terminal" evidence="1">
    <location>
        <begin position="69"/>
        <end position="278"/>
    </location>
</feature>
<evidence type="ECO:0000313" key="3">
    <source>
        <dbReference type="Proteomes" id="UP000037923"/>
    </source>
</evidence>
<dbReference type="Proteomes" id="UP000037923">
    <property type="component" value="Unassembled WGS sequence"/>
</dbReference>
<sequence>MDALKSECWFRCEQSQPTSTHIDLRDLESYVARGRASTSSAELSNGRQIVSVSVKDASQGDVNSLPCGARSLLIEEGTGAIVCRGINKFFDISEVSDAWLSDPALWANSVNLVWAVRKMAGFVVTVFSLDGIHLEVMSKHVLAGPHVDAAHQLLAKLDNARRALMASDLFSWGACASFECIWRAEDHQHPVLEADVFDAQLVLIAVLKRTQLREESVGFAAMATIAAKWSVRSAPAVVLQNSAALHDVMAAAETWKSVYPLFTECPILAEGFVVLIEVAAGQAGRPHAESLPWCCPIRLKLKTPKYVVLRAFRSLVMGDSNPPMYLYHQGFLGWLTANTAVEEIRTMMADVGVSRLSDQFEAALHAKARTRYRDASETVGRALAQLQDISARAANPRGHCRLFVLVLCGLPGAGKTTVSKALLKMFSADSTNSSLHFMVHVSRDAVSRDVGLKHGIDDNSSKHKQRRLRALVHQELCDEMRDVARLSQEGQLSGLLVFDACNATRASRQAWRRCFPSSLEGYQIVYVDCPDASISAQRAADRDDHEVLHNAAEAQHALYTVRKKFQPPTAEEACWYVDTNTHAAEAAAFEIQRRLIQQLTARQEREGSIAGRPSASTVGPPPAMTVASVRAQLQQSHATLLQSLLGVPESTAAQLKDVASFLALKRKAKFCSLQVRLCCSAKSLRAIAADVLFAALCPSLRATEAPASSLVTAGRRLVRQVAAALWGNASSAAESTGVAGTIARGHLKWLRGWLLHGKAVKAPSDIAAALQERFEGEASRPHVTLLHGGATTASSVEDAMHKYLAAEGFEAGEEVVVRVKSLLLDRHAICFGVALSSGQALQGVAAPAAKRKPVPLHITVATVDGTAAVHAGDMFASFERWESENAVLLARQQTPQQQVNRSQHKFHNFVEFQLITEVELQGVVELHLQ</sequence>
<dbReference type="GO" id="GO:0005634">
    <property type="term" value="C:nucleus"/>
    <property type="evidence" value="ECO:0007669"/>
    <property type="project" value="TreeGrafter"/>
</dbReference>
<evidence type="ECO:0000313" key="2">
    <source>
        <dbReference type="EMBL" id="KPA81898.1"/>
    </source>
</evidence>
<dbReference type="RefSeq" id="XP_015660337.1">
    <property type="nucleotide sequence ID" value="XM_015801717.1"/>
</dbReference>
<dbReference type="InterPro" id="IPR019039">
    <property type="entry name" value="T4-Rnl1-like_N"/>
</dbReference>
<dbReference type="OrthoDB" id="276239at2759"/>
<dbReference type="SUPFAM" id="SSF52540">
    <property type="entry name" value="P-loop containing nucleoside triphosphate hydrolases"/>
    <property type="match status" value="1"/>
</dbReference>
<organism evidence="2 3">
    <name type="scientific">Leptomonas pyrrhocoris</name>
    <name type="common">Firebug parasite</name>
    <dbReference type="NCBI Taxonomy" id="157538"/>
    <lineage>
        <taxon>Eukaryota</taxon>
        <taxon>Discoba</taxon>
        <taxon>Euglenozoa</taxon>
        <taxon>Kinetoplastea</taxon>
        <taxon>Metakinetoplastina</taxon>
        <taxon>Trypanosomatida</taxon>
        <taxon>Trypanosomatidae</taxon>
        <taxon>Leishmaniinae</taxon>
        <taxon>Leptomonas</taxon>
    </lineage>
</organism>
<dbReference type="OMA" id="HLKWLRG"/>
<accession>A0A0N0VFZ0</accession>
<dbReference type="Pfam" id="PF13671">
    <property type="entry name" value="AAA_33"/>
    <property type="match status" value="1"/>
</dbReference>
<gene>
    <name evidence="2" type="ORF">ABB37_04142</name>
</gene>
<dbReference type="InterPro" id="IPR027417">
    <property type="entry name" value="P-loop_NTPase"/>
</dbReference>
<name>A0A0N0VFZ0_LEPPY</name>
<dbReference type="GeneID" id="26904433"/>
<comment type="caution">
    <text evidence="2">The sequence shown here is derived from an EMBL/GenBank/DDBJ whole genome shotgun (WGS) entry which is preliminary data.</text>
</comment>
<dbReference type="GO" id="GO:0006388">
    <property type="term" value="P:tRNA splicing, via endonucleolytic cleavage and ligation"/>
    <property type="evidence" value="ECO:0007669"/>
    <property type="project" value="TreeGrafter"/>
</dbReference>
<dbReference type="EMBL" id="LGTL01000006">
    <property type="protein sequence ID" value="KPA81898.1"/>
    <property type="molecule type" value="Genomic_DNA"/>
</dbReference>
<proteinExistence type="predicted"/>
<reference evidence="2 3" key="1">
    <citation type="submission" date="2015-07" db="EMBL/GenBank/DDBJ databases">
        <title>High-quality genome of monoxenous trypanosomatid Leptomonas pyrrhocoris.</title>
        <authorList>
            <person name="Flegontov P."/>
            <person name="Butenko A."/>
            <person name="Firsov S."/>
            <person name="Vlcek C."/>
            <person name="Logacheva M.D."/>
            <person name="Field M."/>
            <person name="Filatov D."/>
            <person name="Flegontova O."/>
            <person name="Gerasimov E."/>
            <person name="Jackson A.P."/>
            <person name="Kelly S."/>
            <person name="Opperdoes F."/>
            <person name="O'Reilly A."/>
            <person name="Votypka J."/>
            <person name="Yurchenko V."/>
            <person name="Lukes J."/>
        </authorList>
    </citation>
    <scope>NUCLEOTIDE SEQUENCE [LARGE SCALE GENOMIC DNA]</scope>
    <source>
        <strain evidence="2">H10</strain>
    </source>
</reference>
<keyword evidence="3" id="KW-1185">Reference proteome</keyword>
<dbReference type="Pfam" id="PF09511">
    <property type="entry name" value="RNA_lig_T4_1"/>
    <property type="match status" value="1"/>
</dbReference>
<dbReference type="PANTHER" id="PTHR32004">
    <property type="entry name" value="TRNA LIGASE"/>
    <property type="match status" value="1"/>
</dbReference>
<evidence type="ECO:0000259" key="1">
    <source>
        <dbReference type="Pfam" id="PF09511"/>
    </source>
</evidence>
<dbReference type="VEuPathDB" id="TriTrypDB:LpyrH10_06_5120"/>